<evidence type="ECO:0008006" key="3">
    <source>
        <dbReference type="Google" id="ProtNLM"/>
    </source>
</evidence>
<dbReference type="EMBL" id="KV442027">
    <property type="protein sequence ID" value="OAQ31909.1"/>
    <property type="molecule type" value="Genomic_DNA"/>
</dbReference>
<evidence type="ECO:0000313" key="1">
    <source>
        <dbReference type="EMBL" id="OAQ31909.1"/>
    </source>
</evidence>
<accession>A0A197K635</accession>
<proteinExistence type="predicted"/>
<gene>
    <name evidence="1" type="ORF">K457DRAFT_890092</name>
</gene>
<dbReference type="Proteomes" id="UP000078512">
    <property type="component" value="Unassembled WGS sequence"/>
</dbReference>
<name>A0A197K635_9FUNG</name>
<reference evidence="1 2" key="1">
    <citation type="submission" date="2016-05" db="EMBL/GenBank/DDBJ databases">
        <title>Genome sequencing reveals origins of a unique bacterial endosymbiosis in the earliest lineages of terrestrial Fungi.</title>
        <authorList>
            <consortium name="DOE Joint Genome Institute"/>
            <person name="Uehling J."/>
            <person name="Gryganskyi A."/>
            <person name="Hameed K."/>
            <person name="Tschaplinski T."/>
            <person name="Misztal P."/>
            <person name="Wu S."/>
            <person name="Desiro A."/>
            <person name="Vande Pol N."/>
            <person name="Du Z.-Y."/>
            <person name="Zienkiewicz A."/>
            <person name="Zienkiewicz K."/>
            <person name="Morin E."/>
            <person name="Tisserant E."/>
            <person name="Splivallo R."/>
            <person name="Hainaut M."/>
            <person name="Henrissat B."/>
            <person name="Ohm R."/>
            <person name="Kuo A."/>
            <person name="Yan J."/>
            <person name="Lipzen A."/>
            <person name="Nolan M."/>
            <person name="Labutti K."/>
            <person name="Barry K."/>
            <person name="Goldstein A."/>
            <person name="Labbe J."/>
            <person name="Schadt C."/>
            <person name="Tuskan G."/>
            <person name="Grigoriev I."/>
            <person name="Martin F."/>
            <person name="Vilgalys R."/>
            <person name="Bonito G."/>
        </authorList>
    </citation>
    <scope>NUCLEOTIDE SEQUENCE [LARGE SCALE GENOMIC DNA]</scope>
    <source>
        <strain evidence="1 2">AG-77</strain>
    </source>
</reference>
<dbReference type="OrthoDB" id="2366470at2759"/>
<organism evidence="1 2">
    <name type="scientific">Linnemannia elongata AG-77</name>
    <dbReference type="NCBI Taxonomy" id="1314771"/>
    <lineage>
        <taxon>Eukaryota</taxon>
        <taxon>Fungi</taxon>
        <taxon>Fungi incertae sedis</taxon>
        <taxon>Mucoromycota</taxon>
        <taxon>Mortierellomycotina</taxon>
        <taxon>Mortierellomycetes</taxon>
        <taxon>Mortierellales</taxon>
        <taxon>Mortierellaceae</taxon>
        <taxon>Linnemannia</taxon>
    </lineage>
</organism>
<sequence length="607" mass="69125">MGEQNTSRSTLLPELRSNLAIYLHPHDLSQMTLVSKAWHHAYTPFLYSHIPLQNQTQALAFLTPESKAAFLRYRQHIRGFRTRSTRGDVIQQFLNTIVLPNRLRGGVPEPPEVRLTELYLTGDKFRKNGNDCVIKILEACSSTLRSLQLDVATLASNQHQHLLPLLRIICDSMTRLQHLSLFNYLVVQIQPLVMRYFLETCPTSLVTLTLGYFQFPIQSKDKDEQTKDPAAVRGAKPHPNLKVFSLGAGYSPAFTPLDPEVSSAIFVRFLQSCSSDIKIYGLNLKYSWEFIHPNVTNAVATVTGTRPRYFEVAAVEFSPEEDQAMADEISSLWKANQETPNNSDKPREAWTSIQVKGCPLTSPTTFSAILESCQHGLQNLHIYLGERIANQDIQTILHTGTALRRLEFHHNWPLLDHRVMLQSTWNCTLLTYLNIQITNIPRPDVLFDWKADRILPLSEGAETTTTTSSMKMDESRRIQREVYTRLATLVNLEYLQLGAFCPPHLTVEITIPHNGKTGSFDRGQQLNCLEMSLDSGLDILSGMKSLKMLYVLSMEHRIGIREMKWFERELPNFQSLFGVRAQTRRTCLLYDLEDPGLNKCGVGYDWS</sequence>
<dbReference type="AlphaFoldDB" id="A0A197K635"/>
<keyword evidence="2" id="KW-1185">Reference proteome</keyword>
<protein>
    <recommendedName>
        <fullName evidence="3">F-box domain-containing protein</fullName>
    </recommendedName>
</protein>
<dbReference type="Gene3D" id="3.80.10.10">
    <property type="entry name" value="Ribonuclease Inhibitor"/>
    <property type="match status" value="1"/>
</dbReference>
<evidence type="ECO:0000313" key="2">
    <source>
        <dbReference type="Proteomes" id="UP000078512"/>
    </source>
</evidence>
<dbReference type="InterPro" id="IPR032675">
    <property type="entry name" value="LRR_dom_sf"/>
</dbReference>